<organism evidence="1 2">
    <name type="scientific">Planobacterium oryzisoli</name>
    <dbReference type="NCBI Taxonomy" id="2771435"/>
    <lineage>
        <taxon>Bacteria</taxon>
        <taxon>Pseudomonadati</taxon>
        <taxon>Bacteroidota</taxon>
        <taxon>Flavobacteriia</taxon>
        <taxon>Flavobacteriales</taxon>
        <taxon>Weeksellaceae</taxon>
        <taxon>Chryseobacterium group</taxon>
        <taxon>Chryseobacterium</taxon>
    </lineage>
</organism>
<keyword evidence="2" id="KW-1185">Reference proteome</keyword>
<sequence length="114" mass="13476">MDMNCKECNAKMVGRSDKKFCDDFCRNTFNNRQNRDYSNLMRTTHNTLRRNHRILMNTLLKENNLSVSELAGLGFEFGYCTSMHKEKDGQPKHIVYDLVYEIGPFNQVFIRRNS</sequence>
<protein>
    <recommendedName>
        <fullName evidence="3">DUF2116 family Zn-ribbon domain-containing protein</fullName>
    </recommendedName>
</protein>
<evidence type="ECO:0000313" key="2">
    <source>
        <dbReference type="Proteomes" id="UP000694480"/>
    </source>
</evidence>
<name>A0A930YTX0_9FLAO</name>
<dbReference type="Proteomes" id="UP000694480">
    <property type="component" value="Unassembled WGS sequence"/>
</dbReference>
<reference evidence="1" key="1">
    <citation type="submission" date="2020-11" db="EMBL/GenBank/DDBJ databases">
        <title>Genome seq and assembly of Planobacterium sp.</title>
        <authorList>
            <person name="Chhetri G."/>
        </authorList>
    </citation>
    <scope>NUCLEOTIDE SEQUENCE</scope>
    <source>
        <strain evidence="1">GCR5</strain>
    </source>
</reference>
<gene>
    <name evidence="1" type="ORF">IC612_00585</name>
</gene>
<proteinExistence type="predicted"/>
<dbReference type="EMBL" id="JADKYY010000001">
    <property type="protein sequence ID" value="MBF5026292.1"/>
    <property type="molecule type" value="Genomic_DNA"/>
</dbReference>
<evidence type="ECO:0008006" key="3">
    <source>
        <dbReference type="Google" id="ProtNLM"/>
    </source>
</evidence>
<dbReference type="AlphaFoldDB" id="A0A930YTX0"/>
<comment type="caution">
    <text evidence="1">The sequence shown here is derived from an EMBL/GenBank/DDBJ whole genome shotgun (WGS) entry which is preliminary data.</text>
</comment>
<evidence type="ECO:0000313" key="1">
    <source>
        <dbReference type="EMBL" id="MBF5026292.1"/>
    </source>
</evidence>
<accession>A0A930YTX0</accession>